<dbReference type="SUPFAM" id="SSF82171">
    <property type="entry name" value="DPP6 N-terminal domain-like"/>
    <property type="match status" value="1"/>
</dbReference>
<dbReference type="AlphaFoldDB" id="A0A4R4Z200"/>
<name>A0A4R4Z200_9ACTN</name>
<dbReference type="EMBL" id="SMKX01000124">
    <property type="protein sequence ID" value="TDD50062.1"/>
    <property type="molecule type" value="Genomic_DNA"/>
</dbReference>
<evidence type="ECO:0000256" key="1">
    <source>
        <dbReference type="SAM" id="MobiDB-lite"/>
    </source>
</evidence>
<evidence type="ECO:0000313" key="2">
    <source>
        <dbReference type="EMBL" id="TDD50062.1"/>
    </source>
</evidence>
<feature type="region of interest" description="Disordered" evidence="1">
    <location>
        <begin position="282"/>
        <end position="310"/>
    </location>
</feature>
<dbReference type="InterPro" id="IPR011042">
    <property type="entry name" value="6-blade_b-propeller_TolB-like"/>
</dbReference>
<protein>
    <recommendedName>
        <fullName evidence="4">TolB</fullName>
    </recommendedName>
</protein>
<proteinExistence type="predicted"/>
<dbReference type="RefSeq" id="WP_132173937.1">
    <property type="nucleotide sequence ID" value="NZ_SMKX01000124.1"/>
</dbReference>
<evidence type="ECO:0000313" key="3">
    <source>
        <dbReference type="Proteomes" id="UP000295124"/>
    </source>
</evidence>
<keyword evidence="3" id="KW-1185">Reference proteome</keyword>
<sequence length="310" mass="33590">MKWRILTAVAATVLLAIVAVGYIALRATDAPAAGTSPVRLAGPGVLIRDTATGTLALQRPDGTRERSDLRCARVYAAAGTGVCLREQPESYELTVVDRELKKLSSIPLNGIPNRARVSPSGRMVSWTVFVTGDSYNGGRFSTRSGILDSRTGTLAGNLEEFTVDGKPSAPTANFWGITFTRDDNVFYATMSAGGQRRLMRGDFARRDMHPLKDNVECPSLSPDGTRIAYKKMLADRTWRLTVLRLADLVETPLAETRSVDDQAAWLDDSTIAYGLPHQRGKGADIWKTPADGHGTPELVTRDAESPSPTN</sequence>
<comment type="caution">
    <text evidence="2">The sequence shown here is derived from an EMBL/GenBank/DDBJ whole genome shotgun (WGS) entry which is preliminary data.</text>
</comment>
<gene>
    <name evidence="2" type="ORF">E1263_31330</name>
</gene>
<evidence type="ECO:0008006" key="4">
    <source>
        <dbReference type="Google" id="ProtNLM"/>
    </source>
</evidence>
<accession>A0A4R4Z200</accession>
<dbReference type="Proteomes" id="UP000295124">
    <property type="component" value="Unassembled WGS sequence"/>
</dbReference>
<dbReference type="OrthoDB" id="9808778at2"/>
<reference evidence="2 3" key="1">
    <citation type="submission" date="2019-03" db="EMBL/GenBank/DDBJ databases">
        <title>Draft genome sequences of novel Actinobacteria.</title>
        <authorList>
            <person name="Sahin N."/>
            <person name="Ay H."/>
            <person name="Saygin H."/>
        </authorList>
    </citation>
    <scope>NUCLEOTIDE SEQUENCE [LARGE SCALE GENOMIC DNA]</scope>
    <source>
        <strain evidence="2 3">JCM 13523</strain>
    </source>
</reference>
<organism evidence="2 3">
    <name type="scientific">Kribbella antibiotica</name>
    <dbReference type="NCBI Taxonomy" id="190195"/>
    <lineage>
        <taxon>Bacteria</taxon>
        <taxon>Bacillati</taxon>
        <taxon>Actinomycetota</taxon>
        <taxon>Actinomycetes</taxon>
        <taxon>Propionibacteriales</taxon>
        <taxon>Kribbellaceae</taxon>
        <taxon>Kribbella</taxon>
    </lineage>
</organism>
<dbReference type="Gene3D" id="2.120.10.30">
    <property type="entry name" value="TolB, C-terminal domain"/>
    <property type="match status" value="1"/>
</dbReference>